<dbReference type="PROSITE" id="PS00092">
    <property type="entry name" value="N6_MTASE"/>
    <property type="match status" value="1"/>
</dbReference>
<dbReference type="EMBL" id="JBCITM010000002">
    <property type="protein sequence ID" value="MEN1759482.1"/>
    <property type="molecule type" value="Genomic_DNA"/>
</dbReference>
<organism evidence="3 4">
    <name type="scientific">Anoxynatronum sibiricum</name>
    <dbReference type="NCBI Taxonomy" id="210623"/>
    <lineage>
        <taxon>Bacteria</taxon>
        <taxon>Bacillati</taxon>
        <taxon>Bacillota</taxon>
        <taxon>Clostridia</taxon>
        <taxon>Eubacteriales</taxon>
        <taxon>Clostridiaceae</taxon>
        <taxon>Anoxynatronum</taxon>
    </lineage>
</organism>
<dbReference type="SUPFAM" id="SSF53335">
    <property type="entry name" value="S-adenosyl-L-methionine-dependent methyltransferases"/>
    <property type="match status" value="1"/>
</dbReference>
<dbReference type="Pfam" id="PF03602">
    <property type="entry name" value="Cons_hypoth95"/>
    <property type="match status" value="1"/>
</dbReference>
<dbReference type="RefSeq" id="WP_343184831.1">
    <property type="nucleotide sequence ID" value="NZ_JBCITM010000002.1"/>
</dbReference>
<dbReference type="InterPro" id="IPR004398">
    <property type="entry name" value="RNA_MeTrfase_RsmD"/>
</dbReference>
<dbReference type="GO" id="GO:0052913">
    <property type="term" value="F:16S rRNA (guanine(966)-N(2))-methyltransferase activity"/>
    <property type="evidence" value="ECO:0007669"/>
    <property type="project" value="UniProtKB-EC"/>
</dbReference>
<evidence type="ECO:0000256" key="1">
    <source>
        <dbReference type="ARBA" id="ARBA00022603"/>
    </source>
</evidence>
<keyword evidence="4" id="KW-1185">Reference proteome</keyword>
<evidence type="ECO:0000313" key="3">
    <source>
        <dbReference type="EMBL" id="MEN1759482.1"/>
    </source>
</evidence>
<protein>
    <submittedName>
        <fullName evidence="3">16S rRNA (Guanine(966)-N(2))-methyltransferase RsmD</fullName>
        <ecNumber evidence="3">2.1.1.171</ecNumber>
    </submittedName>
</protein>
<reference evidence="3 4" key="1">
    <citation type="submission" date="2024-04" db="EMBL/GenBank/DDBJ databases">
        <title>Genome sequencing and metabolic network reconstruction of aminoacids and betaine degradation by Anoxynatronum sibiricum.</title>
        <authorList>
            <person name="Detkova E.N."/>
            <person name="Boltjanskaja Y.V."/>
            <person name="Mardanov A.V."/>
            <person name="Kevbrin V."/>
        </authorList>
    </citation>
    <scope>NUCLEOTIDE SEQUENCE [LARGE SCALE GENOMIC DNA]</scope>
    <source>
        <strain evidence="3 4">Z-7981</strain>
    </source>
</reference>
<dbReference type="PANTHER" id="PTHR43542">
    <property type="entry name" value="METHYLTRANSFERASE"/>
    <property type="match status" value="1"/>
</dbReference>
<dbReference type="InterPro" id="IPR002052">
    <property type="entry name" value="DNA_methylase_N6_adenine_CS"/>
</dbReference>
<dbReference type="PANTHER" id="PTHR43542:SF1">
    <property type="entry name" value="METHYLTRANSFERASE"/>
    <property type="match status" value="1"/>
</dbReference>
<keyword evidence="1 3" id="KW-0489">Methyltransferase</keyword>
<dbReference type="CDD" id="cd02440">
    <property type="entry name" value="AdoMet_MTases"/>
    <property type="match status" value="1"/>
</dbReference>
<dbReference type="EC" id="2.1.1.171" evidence="3"/>
<dbReference type="PIRSF" id="PIRSF004553">
    <property type="entry name" value="CHP00095"/>
    <property type="match status" value="1"/>
</dbReference>
<evidence type="ECO:0000313" key="4">
    <source>
        <dbReference type="Proteomes" id="UP001407405"/>
    </source>
</evidence>
<accession>A0ABU9VQT9</accession>
<sequence>MVSHSITICFHWNNSQKECDYMRVIGGIAKGHRLLSPKGTTVRPTSDRVREAIFNSIQSRVGNAVVLDLFAGAGTLGIEALSRNAKKAFFVDSAPRQIELIKENLIKTRLLEWAELIQQDSDIAIKRLKSRQIMFDLVFADPPYCQGYIEKTLLCLNQAEVVKRDGLVVVEFSFEEKIPEKLGDFHQTSVRKYGTTGVAYYSRKEERE</sequence>
<dbReference type="NCBIfam" id="TIGR00095">
    <property type="entry name" value="16S rRNA (guanine(966)-N(2))-methyltransferase RsmD"/>
    <property type="match status" value="1"/>
</dbReference>
<keyword evidence="2 3" id="KW-0808">Transferase</keyword>
<dbReference type="InterPro" id="IPR029063">
    <property type="entry name" value="SAM-dependent_MTases_sf"/>
</dbReference>
<name>A0ABU9VQT9_9CLOT</name>
<gene>
    <name evidence="3" type="primary">rsmD</name>
    <name evidence="3" type="ORF">AAIG11_03255</name>
</gene>
<dbReference type="Gene3D" id="3.40.50.150">
    <property type="entry name" value="Vaccinia Virus protein VP39"/>
    <property type="match status" value="1"/>
</dbReference>
<comment type="caution">
    <text evidence="3">The sequence shown here is derived from an EMBL/GenBank/DDBJ whole genome shotgun (WGS) entry which is preliminary data.</text>
</comment>
<dbReference type="Proteomes" id="UP001407405">
    <property type="component" value="Unassembled WGS sequence"/>
</dbReference>
<proteinExistence type="predicted"/>
<evidence type="ECO:0000256" key="2">
    <source>
        <dbReference type="ARBA" id="ARBA00022679"/>
    </source>
</evidence>